<name>A0A5N6VR57_9EURO</name>
<organism evidence="1 2">
    <name type="scientific">Aspergillus transmontanensis</name>
    <dbReference type="NCBI Taxonomy" id="1034304"/>
    <lineage>
        <taxon>Eukaryota</taxon>
        <taxon>Fungi</taxon>
        <taxon>Dikarya</taxon>
        <taxon>Ascomycota</taxon>
        <taxon>Pezizomycotina</taxon>
        <taxon>Eurotiomycetes</taxon>
        <taxon>Eurotiomycetidae</taxon>
        <taxon>Eurotiales</taxon>
        <taxon>Aspergillaceae</taxon>
        <taxon>Aspergillus</taxon>
        <taxon>Aspergillus subgen. Circumdati</taxon>
    </lineage>
</organism>
<gene>
    <name evidence="1" type="ORF">BDV41DRAFT_542994</name>
</gene>
<accession>A0A5N6VR57</accession>
<evidence type="ECO:0000313" key="1">
    <source>
        <dbReference type="EMBL" id="KAE8311107.1"/>
    </source>
</evidence>
<dbReference type="EMBL" id="ML738346">
    <property type="protein sequence ID" value="KAE8311107.1"/>
    <property type="molecule type" value="Genomic_DNA"/>
</dbReference>
<reference evidence="2" key="1">
    <citation type="submission" date="2019-04" db="EMBL/GenBank/DDBJ databases">
        <title>Friends and foes A comparative genomics studyof 23 Aspergillus species from section Flavi.</title>
        <authorList>
            <consortium name="DOE Joint Genome Institute"/>
            <person name="Kjaerbolling I."/>
            <person name="Vesth T."/>
            <person name="Frisvad J.C."/>
            <person name="Nybo J.L."/>
            <person name="Theobald S."/>
            <person name="Kildgaard S."/>
            <person name="Isbrandt T."/>
            <person name="Kuo A."/>
            <person name="Sato A."/>
            <person name="Lyhne E.K."/>
            <person name="Kogle M.E."/>
            <person name="Wiebenga A."/>
            <person name="Kun R.S."/>
            <person name="Lubbers R.J."/>
            <person name="Makela M.R."/>
            <person name="Barry K."/>
            <person name="Chovatia M."/>
            <person name="Clum A."/>
            <person name="Daum C."/>
            <person name="Haridas S."/>
            <person name="He G."/>
            <person name="LaButti K."/>
            <person name="Lipzen A."/>
            <person name="Mondo S."/>
            <person name="Riley R."/>
            <person name="Salamov A."/>
            <person name="Simmons B.A."/>
            <person name="Magnuson J.K."/>
            <person name="Henrissat B."/>
            <person name="Mortensen U.H."/>
            <person name="Larsen T.O."/>
            <person name="Devries R.P."/>
            <person name="Grigoriev I.V."/>
            <person name="Machida M."/>
            <person name="Baker S.E."/>
            <person name="Andersen M.R."/>
        </authorList>
    </citation>
    <scope>NUCLEOTIDE SEQUENCE [LARGE SCALE GENOMIC DNA]</scope>
    <source>
        <strain evidence="2">CBS 130015</strain>
    </source>
</reference>
<proteinExistence type="predicted"/>
<evidence type="ECO:0000313" key="2">
    <source>
        <dbReference type="Proteomes" id="UP000325433"/>
    </source>
</evidence>
<protein>
    <submittedName>
        <fullName evidence="1">Uncharacterized protein</fullName>
    </submittedName>
</protein>
<keyword evidence="2" id="KW-1185">Reference proteome</keyword>
<dbReference type="AlphaFoldDB" id="A0A5N6VR57"/>
<sequence length="59" mass="6688">MSQTDHKLENFYNAGLCIPWAFRKSTGRGSKSEKATRCCIKRKKNIQQEGFAGGHPPNY</sequence>
<dbReference type="Proteomes" id="UP000325433">
    <property type="component" value="Unassembled WGS sequence"/>
</dbReference>